<keyword evidence="11" id="KW-1185">Reference proteome</keyword>
<sequence length="386" mass="43590">MYQMTKEIKMIDFKTHLIPDPTFYFGNRITHELGSLINRYDYDKVYFVTNELLLKLYGKDILDMFNLNAITHEVVILTDGEDHKNFRNLEYLCETLIEKNISKGSIILGFGGGCLTNIVGLAAGLIFRGIRYIEIPTTLMGITDSTLSNKQAINGKYGKNQFGMYYAPIFIFGDTQYLKTESIAGKKSAIVEGIKNGFISNKRLLEYFETKLEEDIENYSEEKLNELALKIIQSKLKILERDPSEKGYCMTLEYGHTFGHAMEFFTKGGITHGLAVAKGMCIAAELSHHLGYIPKSLLDRHYYLVSEKLGLDVSIPDYISVENIMQAGLADNKKTARGIQYVLLNEIGECLNPDGNFQISVDPEVVRKVLTDYKKKTINSNVAEAV</sequence>
<evidence type="ECO:0000259" key="8">
    <source>
        <dbReference type="Pfam" id="PF01761"/>
    </source>
</evidence>
<dbReference type="Gene3D" id="1.20.1090.10">
    <property type="entry name" value="Dehydroquinate synthase-like - alpha domain"/>
    <property type="match status" value="1"/>
</dbReference>
<dbReference type="Gene3D" id="3.40.50.1970">
    <property type="match status" value="1"/>
</dbReference>
<evidence type="ECO:0000256" key="5">
    <source>
        <dbReference type="ARBA" id="ARBA00023239"/>
    </source>
</evidence>
<evidence type="ECO:0000256" key="6">
    <source>
        <dbReference type="ARBA" id="ARBA00023285"/>
    </source>
</evidence>
<dbReference type="PIRSF" id="PIRSF001455">
    <property type="entry name" value="DHQ_synth"/>
    <property type="match status" value="1"/>
</dbReference>
<dbReference type="Proteomes" id="UP000298460">
    <property type="component" value="Unassembled WGS sequence"/>
</dbReference>
<dbReference type="PANTHER" id="PTHR43622">
    <property type="entry name" value="3-DEHYDROQUINATE SYNTHASE"/>
    <property type="match status" value="1"/>
</dbReference>
<dbReference type="GO" id="GO:0009073">
    <property type="term" value="P:aromatic amino acid family biosynthetic process"/>
    <property type="evidence" value="ECO:0007669"/>
    <property type="project" value="InterPro"/>
</dbReference>
<feature type="domain" description="3-dehydroquinate synthase C-terminal" evidence="9">
    <location>
        <begin position="191"/>
        <end position="333"/>
    </location>
</feature>
<dbReference type="GO" id="GO:0046872">
    <property type="term" value="F:metal ion binding"/>
    <property type="evidence" value="ECO:0007669"/>
    <property type="project" value="UniProtKB-KW"/>
</dbReference>
<keyword evidence="7" id="KW-1133">Transmembrane helix</keyword>
<dbReference type="CDD" id="cd08197">
    <property type="entry name" value="DOIS"/>
    <property type="match status" value="1"/>
</dbReference>
<gene>
    <name evidence="10" type="ORF">E4K67_10530</name>
</gene>
<dbReference type="InterPro" id="IPR056179">
    <property type="entry name" value="DHQS_C"/>
</dbReference>
<comment type="cofactor">
    <cofactor evidence="2">
        <name>Co(2+)</name>
        <dbReference type="ChEBI" id="CHEBI:48828"/>
    </cofactor>
</comment>
<comment type="caution">
    <text evidence="10">The sequence shown here is derived from an EMBL/GenBank/DDBJ whole genome shotgun (WGS) entry which is preliminary data.</text>
</comment>
<feature type="transmembrane region" description="Helical" evidence="7">
    <location>
        <begin position="106"/>
        <end position="127"/>
    </location>
</feature>
<dbReference type="Pfam" id="PF01761">
    <property type="entry name" value="DHQ_synthase"/>
    <property type="match status" value="1"/>
</dbReference>
<dbReference type="PANTHER" id="PTHR43622:SF1">
    <property type="entry name" value="3-DEHYDROQUINATE SYNTHASE"/>
    <property type="match status" value="1"/>
</dbReference>
<dbReference type="InterPro" id="IPR030963">
    <property type="entry name" value="DHQ_synth_fam"/>
</dbReference>
<evidence type="ECO:0000259" key="9">
    <source>
        <dbReference type="Pfam" id="PF24621"/>
    </source>
</evidence>
<evidence type="ECO:0000256" key="1">
    <source>
        <dbReference type="ARBA" id="ARBA00001911"/>
    </source>
</evidence>
<dbReference type="AlphaFoldDB" id="A0A4Z0R6A9"/>
<keyword evidence="7" id="KW-0812">Transmembrane</keyword>
<evidence type="ECO:0000313" key="10">
    <source>
        <dbReference type="EMBL" id="TGE38378.1"/>
    </source>
</evidence>
<comment type="cofactor">
    <cofactor evidence="1">
        <name>NAD(+)</name>
        <dbReference type="ChEBI" id="CHEBI:57540"/>
    </cofactor>
</comment>
<dbReference type="EMBL" id="SPQQ01000003">
    <property type="protein sequence ID" value="TGE38378.1"/>
    <property type="molecule type" value="Genomic_DNA"/>
</dbReference>
<keyword evidence="7" id="KW-0472">Membrane</keyword>
<protein>
    <submittedName>
        <fullName evidence="10">3-dehydroquinate synthase</fullName>
    </submittedName>
</protein>
<dbReference type="SUPFAM" id="SSF56796">
    <property type="entry name" value="Dehydroquinate synthase-like"/>
    <property type="match status" value="1"/>
</dbReference>
<evidence type="ECO:0000313" key="11">
    <source>
        <dbReference type="Proteomes" id="UP000298460"/>
    </source>
</evidence>
<accession>A0A4Z0R6A9</accession>
<feature type="domain" description="3-dehydroquinate synthase N-terminal" evidence="8">
    <location>
        <begin position="75"/>
        <end position="181"/>
    </location>
</feature>
<dbReference type="InterPro" id="IPR050071">
    <property type="entry name" value="Dehydroquinate_synthase"/>
</dbReference>
<keyword evidence="4" id="KW-0520">NAD</keyword>
<keyword evidence="3" id="KW-0479">Metal-binding</keyword>
<evidence type="ECO:0000256" key="3">
    <source>
        <dbReference type="ARBA" id="ARBA00022723"/>
    </source>
</evidence>
<dbReference type="GO" id="GO:0003856">
    <property type="term" value="F:3-dehydroquinate synthase activity"/>
    <property type="evidence" value="ECO:0007669"/>
    <property type="project" value="TreeGrafter"/>
</dbReference>
<keyword evidence="5" id="KW-0456">Lyase</keyword>
<proteinExistence type="predicted"/>
<name>A0A4Z0R6A9_9FIRM</name>
<evidence type="ECO:0000256" key="7">
    <source>
        <dbReference type="SAM" id="Phobius"/>
    </source>
</evidence>
<organism evidence="10 11">
    <name type="scientific">Desulfosporosinus fructosivorans</name>
    <dbReference type="NCBI Taxonomy" id="2018669"/>
    <lineage>
        <taxon>Bacteria</taxon>
        <taxon>Bacillati</taxon>
        <taxon>Bacillota</taxon>
        <taxon>Clostridia</taxon>
        <taxon>Eubacteriales</taxon>
        <taxon>Desulfitobacteriaceae</taxon>
        <taxon>Desulfosporosinus</taxon>
    </lineage>
</organism>
<reference evidence="10 11" key="1">
    <citation type="submission" date="2019-03" db="EMBL/GenBank/DDBJ databases">
        <title>Draft Genome Sequence of Desulfosporosinus fructosivorans Strain 63.6F, Isolated from Marine Sediment in the Baltic Sea.</title>
        <authorList>
            <person name="Hausmann B."/>
            <person name="Vandieken V."/>
            <person name="Pjevac P."/>
            <person name="Schreck K."/>
            <person name="Herbold C.W."/>
            <person name="Loy A."/>
        </authorList>
    </citation>
    <scope>NUCLEOTIDE SEQUENCE [LARGE SCALE GENOMIC DNA]</scope>
    <source>
        <strain evidence="10 11">63.6F</strain>
    </source>
</reference>
<keyword evidence="6" id="KW-0170">Cobalt</keyword>
<evidence type="ECO:0000256" key="4">
    <source>
        <dbReference type="ARBA" id="ARBA00023027"/>
    </source>
</evidence>
<dbReference type="Pfam" id="PF24621">
    <property type="entry name" value="DHQS_C"/>
    <property type="match status" value="1"/>
</dbReference>
<dbReference type="InterPro" id="IPR030960">
    <property type="entry name" value="DHQS/DOIS_N"/>
</dbReference>
<evidence type="ECO:0000256" key="2">
    <source>
        <dbReference type="ARBA" id="ARBA00001941"/>
    </source>
</evidence>